<reference evidence="1 2" key="1">
    <citation type="journal article" date="2013" name="Genome Biol.">
        <title>Draft genome of the mountain pine beetle, Dendroctonus ponderosae Hopkins, a major forest pest.</title>
        <authorList>
            <person name="Keeling C.I."/>
            <person name="Yuen M.M."/>
            <person name="Liao N.Y."/>
            <person name="Docking T.R."/>
            <person name="Chan S.K."/>
            <person name="Taylor G.A."/>
            <person name="Palmquist D.L."/>
            <person name="Jackman S.D."/>
            <person name="Nguyen A."/>
            <person name="Li M."/>
            <person name="Henderson H."/>
            <person name="Janes J.K."/>
            <person name="Zhao Y."/>
            <person name="Pandoh P."/>
            <person name="Moore R."/>
            <person name="Sperling F.A."/>
            <person name="Huber D.P."/>
            <person name="Birol I."/>
            <person name="Jones S.J."/>
            <person name="Bohlmann J."/>
        </authorList>
    </citation>
    <scope>NUCLEOTIDE SEQUENCE</scope>
</reference>
<evidence type="ECO:0000313" key="2">
    <source>
        <dbReference type="Proteomes" id="UP000030742"/>
    </source>
</evidence>
<organism evidence="1 2">
    <name type="scientific">Dendroctonus ponderosae</name>
    <name type="common">Mountain pine beetle</name>
    <dbReference type="NCBI Taxonomy" id="77166"/>
    <lineage>
        <taxon>Eukaryota</taxon>
        <taxon>Metazoa</taxon>
        <taxon>Ecdysozoa</taxon>
        <taxon>Arthropoda</taxon>
        <taxon>Hexapoda</taxon>
        <taxon>Insecta</taxon>
        <taxon>Pterygota</taxon>
        <taxon>Neoptera</taxon>
        <taxon>Endopterygota</taxon>
        <taxon>Coleoptera</taxon>
        <taxon>Polyphaga</taxon>
        <taxon>Cucujiformia</taxon>
        <taxon>Curculionidae</taxon>
        <taxon>Scolytinae</taxon>
        <taxon>Dendroctonus</taxon>
    </lineage>
</organism>
<evidence type="ECO:0000313" key="1">
    <source>
        <dbReference type="EMBL" id="ERL92754.1"/>
    </source>
</evidence>
<gene>
    <name evidence="1" type="ORF">D910_10063</name>
</gene>
<sequence>MEPHQTVQTSMGRLVATE</sequence>
<protein>
    <submittedName>
        <fullName evidence="1">Uncharacterized protein</fullName>
    </submittedName>
</protein>
<proteinExistence type="predicted"/>
<dbReference type="Proteomes" id="UP000030742">
    <property type="component" value="Unassembled WGS sequence"/>
</dbReference>
<name>U4UFJ2_DENPD</name>
<dbReference type="AlphaFoldDB" id="U4UFJ2"/>
<dbReference type="EMBL" id="KB632333">
    <property type="protein sequence ID" value="ERL92754.1"/>
    <property type="molecule type" value="Genomic_DNA"/>
</dbReference>
<accession>U4UFJ2</accession>